<feature type="region of interest" description="Disordered" evidence="2">
    <location>
        <begin position="845"/>
        <end position="868"/>
    </location>
</feature>
<protein>
    <submittedName>
        <fullName evidence="3">Uncharacterized protein</fullName>
    </submittedName>
</protein>
<feature type="compositionally biased region" description="Acidic residues" evidence="2">
    <location>
        <begin position="1923"/>
        <end position="1934"/>
    </location>
</feature>
<dbReference type="InterPro" id="IPR051944">
    <property type="entry name" value="BEACH_domain_protein"/>
</dbReference>
<gene>
    <name evidence="3" type="ORF">RFI_21888</name>
</gene>
<feature type="compositionally biased region" description="Low complexity" evidence="2">
    <location>
        <begin position="932"/>
        <end position="955"/>
    </location>
</feature>
<dbReference type="InterPro" id="IPR013320">
    <property type="entry name" value="ConA-like_dom_sf"/>
</dbReference>
<feature type="non-terminal residue" evidence="3">
    <location>
        <position position="2033"/>
    </location>
</feature>
<feature type="compositionally biased region" description="Polar residues" evidence="2">
    <location>
        <begin position="1875"/>
        <end position="1899"/>
    </location>
</feature>
<accession>X6MNA7</accession>
<sequence length="2033" mass="231278">MQFLSGEHKFPFFEFECFSHRTACIKMAGQSCFNVVPEKGFSLAFWLNLRSVSSVSPEILLCTISNDNASATNIMEVRYHSGNGNMTIKLANQESPNFLVCTDVRFGLNRWYHVVISFQLSPPTMVNLKNKNKQTFDVLLYINGVKCKHFHETIFLKIKDKDNKAANKDERRRTTKFKRDKQHLGDRDVDEDVPTPRSLEDEDPMSHNKIYGSILQPSDCKLTIEGFTYDYCSLGVDSGHLSKQDQIVVAPQPVIWWIGPIFLFNGVLSLKQVGVIVDGGVDYSGTFHSSRAVSYVQEREEKVSHYPNRIDTLPPIAVSFHPHSCYSFADAQRTLQSNSADTAMEELSPYLKDASNIEVSPLQDIVNIAGLRSSSGIVKNTAHDLNAPITHQGPYAFLIGGVASVRPMALEDAIRYVGGIENLFGFLSRVHSPKALTDHCAILATFLANNPRNLMDMARIGGYEMLGNMLKEKNDLITMDLVPILISMVTNTIPKVMQEYFARSRNYTRSVRISDPEISIYYHLGSPAPSYKKRIDAVIQTSVANVAEVLGTAELSVSNNNNNNNNANRLRNIHSRTLDGASMDSVVLTQTAMKHGNSPESGMSDSLTGSQLGGNDSASTGMIGSDDVSMCLDYKELHQKGLSLLELPVVIERRYLQLNSNTNGQESGTWSSNERYMKEEVILANTLIMKYVILDYQIWNQVAPAIQYTLYGWLKELCVNGPPILNMEGMQKAFQLSRISGLSATPHAKILSTLSTRKWNAMRLRDLEAMDDILYILSHRQVNTKTKMAMFQLAERLVMENFREEELNLIAAFLADSAVDVEHDYTQYLAQVKQDVKAGRLNEAKTRGSRGDFTSEQGIGTDLQKEKEKRELQKRTLMWNETENAMKYGDIMVEFMKIFYVYIHNNIIHTRGFHETTRNNAFGLAPVKDTQANNASNNNNNSNNNNSNNNNNNNNGQSLRSADKNNRAEQDDDSDENDNDREPQTSPTKSKIGDSGATALAFLFGNVLIDAEFASNFTRLCEKLNIFWFAKFLSPALGAQVNRASLCVLNKIMTTVDSYITSFSEMSGFQILALLLPRLEPHPRVWVFLSSLLFGTEPVKCSAVNTLPQLPFTVQSLNELFEVSKTNLFQTQYVDRSLALMLSVVRDYVHLANSGHNIDLGYATTAIKFLWEGLQNNKRLRDEFLGEENAHVEFLVSTLFDIAYAKMMNQWTPRTQYNSGRLSLYLPPMGISELDHVIAILLTKMLEERIRKHKVYPLLDRILRVKLDCVLYIRIKKDQQPDDQKKLIQFYCVKMVCGCLRKLQTLTEKGIIENAYIKNNNKIKIELLLNNLMFASNIRHLIEICSLTLQNNFSFYLLPRKATLEKKKNKPHRRHTNAKKSALTPIANETGDQSPSPTPLPSTSILLDKQHPQKERRHSFSGNAAEVQQLRDKLMATTMNNAMSTSHGNNVALIGDSEIGGDHGTIQVNQTSEIGTYRSNDNNSYLEKIPFPEKMAQRFLHILQICKLALDDRMIAGESPNEEQSNGPSQQDLETLYNVARKSAQTVLIFFMHKSLELANKNLHLEKLLPLVMEYQQALFFTDASEPDFFFLGLMHVLTKLLPDVARYGDKTNHCLNVWECVLMYQSHFLNRYLSKEMELNEKIRLIVTKRTLFLQWLRKGGLAKAQSALQNLLGKPWNDRYANEKGILRERFDKDKATSKLQQQSLFAYEGKLKSIPMNIMFDNATIKELLSVEQARQLARHHQFYYRDLFSRNKWFELIILKLRMQSALWIQLAALPWDESWHVNFVEGPHRMRKILKRHTDFFRIYKPNRRQFMELLSKLEAMQHFMNEYYSIHDSYYRRKTRSVESTQAPKALTLPNSSSNSNKSTHSLTANEKATDGSSQEDIKSSTVPTTATDETLESSELKQIEEMLDKENLEKNEVDEEEEEEGAEEGFSLIRQGSRTKRKLNANLAVKKNLSPPQKPRASKAKPGQESLQAPLLGQKNNMPRESRSKDKKQNGGYRRRVERDDDEDGNDYATHSDQRKQSSDWK</sequence>
<keyword evidence="1" id="KW-0853">WD repeat</keyword>
<dbReference type="OrthoDB" id="26681at2759"/>
<evidence type="ECO:0000313" key="3">
    <source>
        <dbReference type="EMBL" id="ETO15473.1"/>
    </source>
</evidence>
<feature type="region of interest" description="Disordered" evidence="2">
    <location>
        <begin position="1365"/>
        <end position="1424"/>
    </location>
</feature>
<feature type="region of interest" description="Disordered" evidence="2">
    <location>
        <begin position="165"/>
        <end position="205"/>
    </location>
</feature>
<feature type="compositionally biased region" description="Basic residues" evidence="2">
    <location>
        <begin position="1367"/>
        <end position="1378"/>
    </location>
</feature>
<dbReference type="EMBL" id="ASPP01019089">
    <property type="protein sequence ID" value="ETO15473.1"/>
    <property type="molecule type" value="Genomic_DNA"/>
</dbReference>
<name>X6MNA7_RETFI</name>
<dbReference type="SUPFAM" id="SSF49899">
    <property type="entry name" value="Concanavalin A-like lectins/glucanases"/>
    <property type="match status" value="1"/>
</dbReference>
<feature type="compositionally biased region" description="Basic and acidic residues" evidence="2">
    <location>
        <begin position="2021"/>
        <end position="2033"/>
    </location>
</feature>
<dbReference type="PANTHER" id="PTHR46108">
    <property type="entry name" value="BLUE CHEESE"/>
    <property type="match status" value="1"/>
</dbReference>
<evidence type="ECO:0000256" key="1">
    <source>
        <dbReference type="ARBA" id="ARBA00022574"/>
    </source>
</evidence>
<dbReference type="Proteomes" id="UP000023152">
    <property type="component" value="Unassembled WGS sequence"/>
</dbReference>
<dbReference type="PANTHER" id="PTHR46108:SF4">
    <property type="entry name" value="BLUE CHEESE"/>
    <property type="match status" value="1"/>
</dbReference>
<reference evidence="3 4" key="1">
    <citation type="journal article" date="2013" name="Curr. Biol.">
        <title>The Genome of the Foraminiferan Reticulomyxa filosa.</title>
        <authorList>
            <person name="Glockner G."/>
            <person name="Hulsmann N."/>
            <person name="Schleicher M."/>
            <person name="Noegel A.A."/>
            <person name="Eichinger L."/>
            <person name="Gallinger C."/>
            <person name="Pawlowski J."/>
            <person name="Sierra R."/>
            <person name="Euteneuer U."/>
            <person name="Pillet L."/>
            <person name="Moustafa A."/>
            <person name="Platzer M."/>
            <person name="Groth M."/>
            <person name="Szafranski K."/>
            <person name="Schliwa M."/>
        </authorList>
    </citation>
    <scope>NUCLEOTIDE SEQUENCE [LARGE SCALE GENOMIC DNA]</scope>
</reference>
<evidence type="ECO:0000256" key="2">
    <source>
        <dbReference type="SAM" id="MobiDB-lite"/>
    </source>
</evidence>
<feature type="compositionally biased region" description="Basic and acidic residues" evidence="2">
    <location>
        <begin position="1905"/>
        <end position="1922"/>
    </location>
</feature>
<feature type="region of interest" description="Disordered" evidence="2">
    <location>
        <begin position="929"/>
        <end position="993"/>
    </location>
</feature>
<feature type="region of interest" description="Disordered" evidence="2">
    <location>
        <begin position="594"/>
        <end position="619"/>
    </location>
</feature>
<feature type="region of interest" description="Disordered" evidence="2">
    <location>
        <begin position="1851"/>
        <end position="2033"/>
    </location>
</feature>
<feature type="compositionally biased region" description="Basic and acidic residues" evidence="2">
    <location>
        <begin position="1989"/>
        <end position="2010"/>
    </location>
</feature>
<organism evidence="3 4">
    <name type="scientific">Reticulomyxa filosa</name>
    <dbReference type="NCBI Taxonomy" id="46433"/>
    <lineage>
        <taxon>Eukaryota</taxon>
        <taxon>Sar</taxon>
        <taxon>Rhizaria</taxon>
        <taxon>Retaria</taxon>
        <taxon>Foraminifera</taxon>
        <taxon>Monothalamids</taxon>
        <taxon>Reticulomyxidae</taxon>
        <taxon>Reticulomyxa</taxon>
    </lineage>
</organism>
<feature type="compositionally biased region" description="Low complexity" evidence="2">
    <location>
        <begin position="1857"/>
        <end position="1874"/>
    </location>
</feature>
<keyword evidence="4" id="KW-1185">Reference proteome</keyword>
<comment type="caution">
    <text evidence="3">The sequence shown here is derived from an EMBL/GenBank/DDBJ whole genome shotgun (WGS) entry which is preliminary data.</text>
</comment>
<evidence type="ECO:0000313" key="4">
    <source>
        <dbReference type="Proteomes" id="UP000023152"/>
    </source>
</evidence>
<proteinExistence type="predicted"/>
<dbReference type="Gene3D" id="2.60.120.200">
    <property type="match status" value="1"/>
</dbReference>
<feature type="compositionally biased region" description="Acidic residues" evidence="2">
    <location>
        <begin position="970"/>
        <end position="979"/>
    </location>
</feature>
<dbReference type="Pfam" id="PF13385">
    <property type="entry name" value="Laminin_G_3"/>
    <property type="match status" value="1"/>
</dbReference>